<dbReference type="InterPro" id="IPR006501">
    <property type="entry name" value="Pectinesterase_inhib_dom"/>
</dbReference>
<feature type="domain" description="Pectinesterase inhibitor" evidence="4">
    <location>
        <begin position="28"/>
        <end position="177"/>
    </location>
</feature>
<dbReference type="NCBIfam" id="TIGR01614">
    <property type="entry name" value="PME_inhib"/>
    <property type="match status" value="2"/>
</dbReference>
<dbReference type="EMBL" id="JACTNZ010000001">
    <property type="protein sequence ID" value="KAG5564080.1"/>
    <property type="molecule type" value="Genomic_DNA"/>
</dbReference>
<dbReference type="SUPFAM" id="SSF101148">
    <property type="entry name" value="Plant invertase/pectin methylesterase inhibitor"/>
    <property type="match status" value="2"/>
</dbReference>
<feature type="domain" description="Pectinesterase inhibitor" evidence="4">
    <location>
        <begin position="209"/>
        <end position="348"/>
    </location>
</feature>
<evidence type="ECO:0000256" key="3">
    <source>
        <dbReference type="ARBA" id="ARBA00038471"/>
    </source>
</evidence>
<keyword evidence="6" id="KW-1185">Reference proteome</keyword>
<dbReference type="Pfam" id="PF04043">
    <property type="entry name" value="PMEI"/>
    <property type="match status" value="2"/>
</dbReference>
<reference evidence="5" key="1">
    <citation type="submission" date="2020-08" db="EMBL/GenBank/DDBJ databases">
        <title>Plant Genome Project.</title>
        <authorList>
            <person name="Zhang R.-G."/>
        </authorList>
    </citation>
    <scope>NUCLEOTIDE SEQUENCE</scope>
    <source>
        <strain evidence="5">WSP0</strain>
        <tissue evidence="5">Leaf</tissue>
    </source>
</reference>
<dbReference type="InterPro" id="IPR034086">
    <property type="entry name" value="PMEI_plant"/>
</dbReference>
<dbReference type="CDD" id="cd15797">
    <property type="entry name" value="PMEI"/>
    <property type="match status" value="1"/>
</dbReference>
<comment type="caution">
    <text evidence="5">The sequence shown here is derived from an EMBL/GenBank/DDBJ whole genome shotgun (WGS) entry which is preliminary data.</text>
</comment>
<dbReference type="InterPro" id="IPR052421">
    <property type="entry name" value="PCW_Enzyme_Inhibitor"/>
</dbReference>
<accession>A0AAV6LH75</accession>
<dbReference type="GO" id="GO:0046910">
    <property type="term" value="F:pectinesterase inhibitor activity"/>
    <property type="evidence" value="ECO:0007669"/>
    <property type="project" value="InterPro"/>
</dbReference>
<evidence type="ECO:0000313" key="6">
    <source>
        <dbReference type="Proteomes" id="UP000823749"/>
    </source>
</evidence>
<organism evidence="5 6">
    <name type="scientific">Rhododendron griersonianum</name>
    <dbReference type="NCBI Taxonomy" id="479676"/>
    <lineage>
        <taxon>Eukaryota</taxon>
        <taxon>Viridiplantae</taxon>
        <taxon>Streptophyta</taxon>
        <taxon>Embryophyta</taxon>
        <taxon>Tracheophyta</taxon>
        <taxon>Spermatophyta</taxon>
        <taxon>Magnoliopsida</taxon>
        <taxon>eudicotyledons</taxon>
        <taxon>Gunneridae</taxon>
        <taxon>Pentapetalae</taxon>
        <taxon>asterids</taxon>
        <taxon>Ericales</taxon>
        <taxon>Ericaceae</taxon>
        <taxon>Ericoideae</taxon>
        <taxon>Rhodoreae</taxon>
        <taxon>Rhododendron</taxon>
    </lineage>
</organism>
<dbReference type="PANTHER" id="PTHR36710">
    <property type="entry name" value="PECTINESTERASE INHIBITOR-LIKE"/>
    <property type="match status" value="1"/>
</dbReference>
<evidence type="ECO:0000313" key="5">
    <source>
        <dbReference type="EMBL" id="KAG5564080.1"/>
    </source>
</evidence>
<dbReference type="InterPro" id="IPR035513">
    <property type="entry name" value="Invertase/methylesterase_inhib"/>
</dbReference>
<evidence type="ECO:0000259" key="4">
    <source>
        <dbReference type="SMART" id="SM00856"/>
    </source>
</evidence>
<dbReference type="Gene3D" id="1.20.140.40">
    <property type="entry name" value="Invertase/pectin methylesterase inhibitor family protein"/>
    <property type="match status" value="2"/>
</dbReference>
<keyword evidence="1" id="KW-0732">Signal</keyword>
<dbReference type="AlphaFoldDB" id="A0AAV6LH75"/>
<evidence type="ECO:0000256" key="1">
    <source>
        <dbReference type="ARBA" id="ARBA00022729"/>
    </source>
</evidence>
<name>A0AAV6LH75_9ERIC</name>
<dbReference type="PANTHER" id="PTHR36710:SF18">
    <property type="entry name" value="PECTINESTERASE INHIBITOR 5-RELATED"/>
    <property type="match status" value="1"/>
</dbReference>
<gene>
    <name evidence="5" type="ORF">RHGRI_000302</name>
</gene>
<comment type="similarity">
    <text evidence="3">Belongs to the PMEI family.</text>
</comment>
<evidence type="ECO:0000256" key="2">
    <source>
        <dbReference type="ARBA" id="ARBA00023157"/>
    </source>
</evidence>
<dbReference type="Proteomes" id="UP000823749">
    <property type="component" value="Chromosome 1"/>
</dbReference>
<sequence>MAVSRKDCMNVVFLVALNIIHNPKLVNGDSTLIDRVCRDTPFPIDCHNCLDSNPSSSRADVKGLAGIAINCSYAAATDVDNQLKSEPAFGQPQYAFCLKKFDSIVQNLSEALKRWKNNQYGDSQNLEEKALVSYFKCLASLKPRYLDPFYVPLAKTRKSYKPGSIILLNTIRELQGMSVSRKDCTNVIFLHVIFLVALNIIHNPKLVNGDSTLIDRVCRDTPFPIDCHHCLGSNPLSSQADVKGLAGIAINCSYAPATDVDNLLRTYTTYGQSQYAFCLQQFDSIVKNLSLALQSWKNNQYRDSQNLLEKALGAYSKCLKSLNKPRYLDPFLVGLAKTRISCENSVGILSRISS</sequence>
<keyword evidence="2" id="KW-1015">Disulfide bond</keyword>
<dbReference type="SMART" id="SM00856">
    <property type="entry name" value="PMEI"/>
    <property type="match status" value="2"/>
</dbReference>
<protein>
    <recommendedName>
        <fullName evidence="4">Pectinesterase inhibitor domain-containing protein</fullName>
    </recommendedName>
</protein>
<proteinExistence type="inferred from homology"/>